<dbReference type="Gene3D" id="3.40.50.300">
    <property type="entry name" value="P-loop containing nucleotide triphosphate hydrolases"/>
    <property type="match status" value="1"/>
</dbReference>
<dbReference type="InterPro" id="IPR027417">
    <property type="entry name" value="P-loop_NTPase"/>
</dbReference>
<evidence type="ECO:0000256" key="1">
    <source>
        <dbReference type="ARBA" id="ARBA00005417"/>
    </source>
</evidence>
<evidence type="ECO:0000256" key="4">
    <source>
        <dbReference type="ARBA" id="ARBA00022840"/>
    </source>
</evidence>
<comment type="similarity">
    <text evidence="1">Belongs to the ABC transporter superfamily.</text>
</comment>
<gene>
    <name evidence="6" type="ORF">Aca07nite_01260</name>
</gene>
<dbReference type="InterPro" id="IPR003439">
    <property type="entry name" value="ABC_transporter-like_ATP-bd"/>
</dbReference>
<dbReference type="SMART" id="SM00382">
    <property type="entry name" value="AAA"/>
    <property type="match status" value="1"/>
</dbReference>
<evidence type="ECO:0000259" key="5">
    <source>
        <dbReference type="PROSITE" id="PS50893"/>
    </source>
</evidence>
<dbReference type="PROSITE" id="PS50893">
    <property type="entry name" value="ABC_TRANSPORTER_2"/>
    <property type="match status" value="1"/>
</dbReference>
<keyword evidence="3" id="KW-0547">Nucleotide-binding</keyword>
<dbReference type="PROSITE" id="PS00211">
    <property type="entry name" value="ABC_TRANSPORTER_1"/>
    <property type="match status" value="1"/>
</dbReference>
<accession>A0ABQ3WAF9</accession>
<dbReference type="PANTHER" id="PTHR43335:SF4">
    <property type="entry name" value="ABC TRANSPORTER, ATP-BINDING PROTEIN"/>
    <property type="match status" value="1"/>
</dbReference>
<dbReference type="GO" id="GO:0005524">
    <property type="term" value="F:ATP binding"/>
    <property type="evidence" value="ECO:0007669"/>
    <property type="project" value="UniProtKB-KW"/>
</dbReference>
<comment type="caution">
    <text evidence="6">The sequence shown here is derived from an EMBL/GenBank/DDBJ whole genome shotgun (WGS) entry which is preliminary data.</text>
</comment>
<dbReference type="EMBL" id="BOMF01000001">
    <property type="protein sequence ID" value="GID42851.1"/>
    <property type="molecule type" value="Genomic_DNA"/>
</dbReference>
<organism evidence="6">
    <name type="scientific">Actinoplanes campanulatus</name>
    <dbReference type="NCBI Taxonomy" id="113559"/>
    <lineage>
        <taxon>Bacteria</taxon>
        <taxon>Bacillati</taxon>
        <taxon>Actinomycetota</taxon>
        <taxon>Actinomycetes</taxon>
        <taxon>Micromonosporales</taxon>
        <taxon>Micromonosporaceae</taxon>
        <taxon>Actinoplanes</taxon>
    </lineage>
</organism>
<keyword evidence="2" id="KW-0813">Transport</keyword>
<proteinExistence type="inferred from homology"/>
<dbReference type="InterPro" id="IPR003593">
    <property type="entry name" value="AAA+_ATPase"/>
</dbReference>
<dbReference type="Pfam" id="PF00005">
    <property type="entry name" value="ABC_tran"/>
    <property type="match status" value="1"/>
</dbReference>
<dbReference type="SUPFAM" id="SSF52540">
    <property type="entry name" value="P-loop containing nucleoside triphosphate hydrolases"/>
    <property type="match status" value="1"/>
</dbReference>
<dbReference type="InterPro" id="IPR017871">
    <property type="entry name" value="ABC_transporter-like_CS"/>
</dbReference>
<evidence type="ECO:0000313" key="6">
    <source>
        <dbReference type="EMBL" id="GID42851.1"/>
    </source>
</evidence>
<dbReference type="PANTHER" id="PTHR43335">
    <property type="entry name" value="ABC TRANSPORTER, ATP-BINDING PROTEIN"/>
    <property type="match status" value="1"/>
</dbReference>
<name>A0ABQ3WAF9_9ACTN</name>
<protein>
    <submittedName>
        <fullName evidence="6">Multidrug ABC transporter ATP-binding protein</fullName>
    </submittedName>
</protein>
<keyword evidence="4 6" id="KW-0067">ATP-binding</keyword>
<feature type="domain" description="ABC transporter" evidence="5">
    <location>
        <begin position="21"/>
        <end position="246"/>
    </location>
</feature>
<sequence length="320" mass="34032">MAADRREMCGGARPARLNVMIELQDLTKRYGDRTAVDHVTVTVPSGRVTALLGPNGAGKSTIMRLVLGLDRPTSGTALVGGRHYTELRNPLRLVGAHLDARAFHPRRSGRAGLMALARYNGFAPARVRAVIDEVGIGAVAGKPAGTYSLGMAQRLGIAGAMLGDPGTVLLDEPVNGLDADGVRWVRALLRRWAGEGRTVLLSSHLISEVELIADRVVVIGRGRLLADATPAAFTAGQEAAVDVAAADERSFTLLTQALGEHAERTGADRLRVRGLDATAVGRRAQQAGAVLRELRTDAPSLEEAYVRLVEDETEYVAVTR</sequence>
<reference evidence="6" key="1">
    <citation type="submission" date="2021-01" db="EMBL/GenBank/DDBJ databases">
        <title>Whole genome shotgun sequence of Actinoplanes capillaceus NBRC 16408.</title>
        <authorList>
            <person name="Komaki H."/>
            <person name="Tamura T."/>
        </authorList>
    </citation>
    <scope>NUCLEOTIDE SEQUENCE [LARGE SCALE GENOMIC DNA]</scope>
    <source>
        <strain evidence="6">NBRC 16408</strain>
    </source>
</reference>
<evidence type="ECO:0000256" key="2">
    <source>
        <dbReference type="ARBA" id="ARBA00022448"/>
    </source>
</evidence>
<evidence type="ECO:0000256" key="3">
    <source>
        <dbReference type="ARBA" id="ARBA00022741"/>
    </source>
</evidence>